<reference evidence="1 2" key="1">
    <citation type="submission" date="2018-04" db="EMBL/GenBank/DDBJ databases">
        <title>Cupriavidus necator CR12 genome sequencing and assembly.</title>
        <authorList>
            <person name="Ben Fekih I."/>
            <person name="Mazhar H.S."/>
            <person name="Bello S.K."/>
            <person name="Rensing C."/>
        </authorList>
    </citation>
    <scope>NUCLEOTIDE SEQUENCE [LARGE SCALE GENOMIC DNA]</scope>
    <source>
        <strain evidence="1 2">CR12</strain>
    </source>
</reference>
<organism evidence="1 2">
    <name type="scientific">Cupriavidus necator</name>
    <name type="common">Alcaligenes eutrophus</name>
    <name type="synonym">Ralstonia eutropha</name>
    <dbReference type="NCBI Taxonomy" id="106590"/>
    <lineage>
        <taxon>Bacteria</taxon>
        <taxon>Pseudomonadati</taxon>
        <taxon>Pseudomonadota</taxon>
        <taxon>Betaproteobacteria</taxon>
        <taxon>Burkholderiales</taxon>
        <taxon>Burkholderiaceae</taxon>
        <taxon>Cupriavidus</taxon>
    </lineage>
</organism>
<comment type="caution">
    <text evidence="1">The sequence shown here is derived from an EMBL/GenBank/DDBJ whole genome shotgun (WGS) entry which is preliminary data.</text>
</comment>
<dbReference type="AlphaFoldDB" id="A0A367PIC7"/>
<accession>A0A367PIC7</accession>
<dbReference type="SUPFAM" id="SSF89447">
    <property type="entry name" value="AbrB/MazE/MraZ-like"/>
    <property type="match status" value="1"/>
</dbReference>
<dbReference type="GO" id="GO:0003677">
    <property type="term" value="F:DNA binding"/>
    <property type="evidence" value="ECO:0007669"/>
    <property type="project" value="UniProtKB-KW"/>
</dbReference>
<protein>
    <submittedName>
        <fullName evidence="1">AbrB/MazE/SpoVT family DNA-binding domain-containing protein</fullName>
    </submittedName>
</protein>
<proteinExistence type="predicted"/>
<dbReference type="InterPro" id="IPR037914">
    <property type="entry name" value="SpoVT-AbrB_sf"/>
</dbReference>
<dbReference type="EMBL" id="QDHA01000042">
    <property type="protein sequence ID" value="RCJ06977.1"/>
    <property type="molecule type" value="Genomic_DNA"/>
</dbReference>
<sequence length="89" mass="10319">MTTTDEFRRVRLMRRRGNQTILIPPAFELQGSEAVLRREKNRLIIEPVVATPLRSLLAQWEPIDVDWPDIEDLPAEGESAGRVAVRWRI</sequence>
<dbReference type="Proteomes" id="UP000253501">
    <property type="component" value="Unassembled WGS sequence"/>
</dbReference>
<evidence type="ECO:0000313" key="2">
    <source>
        <dbReference type="Proteomes" id="UP000253501"/>
    </source>
</evidence>
<evidence type="ECO:0000313" key="1">
    <source>
        <dbReference type="EMBL" id="RCJ06977.1"/>
    </source>
</evidence>
<keyword evidence="1" id="KW-0238">DNA-binding</keyword>
<gene>
    <name evidence="1" type="ORF">DDK22_18640</name>
</gene>
<dbReference type="RefSeq" id="WP_114133202.1">
    <property type="nucleotide sequence ID" value="NZ_CP068435.1"/>
</dbReference>
<name>A0A367PIC7_CUPNE</name>